<evidence type="ECO:0000313" key="2">
    <source>
        <dbReference type="EMBL" id="KAB1201249.1"/>
    </source>
</evidence>
<dbReference type="EMBL" id="RXIC02000086">
    <property type="protein sequence ID" value="KAB1201249.1"/>
    <property type="molecule type" value="Genomic_DNA"/>
</dbReference>
<dbReference type="InterPro" id="IPR010433">
    <property type="entry name" value="EIF-4B_pln"/>
</dbReference>
<accession>A0A6A1ULU5</accession>
<protein>
    <submittedName>
        <fullName evidence="2">Uncharacterized protein</fullName>
    </submittedName>
</protein>
<organism evidence="2 3">
    <name type="scientific">Morella rubra</name>
    <name type="common">Chinese bayberry</name>
    <dbReference type="NCBI Taxonomy" id="262757"/>
    <lineage>
        <taxon>Eukaryota</taxon>
        <taxon>Viridiplantae</taxon>
        <taxon>Streptophyta</taxon>
        <taxon>Embryophyta</taxon>
        <taxon>Tracheophyta</taxon>
        <taxon>Spermatophyta</taxon>
        <taxon>Magnoliopsida</taxon>
        <taxon>eudicotyledons</taxon>
        <taxon>Gunneridae</taxon>
        <taxon>Pentapetalae</taxon>
        <taxon>rosids</taxon>
        <taxon>fabids</taxon>
        <taxon>Fagales</taxon>
        <taxon>Myricaceae</taxon>
        <taxon>Morella</taxon>
    </lineage>
</organism>
<comment type="caution">
    <text evidence="2">The sequence shown here is derived from an EMBL/GenBank/DDBJ whole genome shotgun (WGS) entry which is preliminary data.</text>
</comment>
<feature type="compositionally biased region" description="Basic and acidic residues" evidence="1">
    <location>
        <begin position="517"/>
        <end position="530"/>
    </location>
</feature>
<proteinExistence type="predicted"/>
<dbReference type="PANTHER" id="PTHR32091">
    <property type="entry name" value="EUKARYOTIC TRANSLATION INITIATION FACTOR 4B"/>
    <property type="match status" value="1"/>
</dbReference>
<dbReference type="PANTHER" id="PTHR32091:SF4">
    <property type="entry name" value="OS07G0546100 PROTEIN"/>
    <property type="match status" value="1"/>
</dbReference>
<dbReference type="Proteomes" id="UP000516437">
    <property type="component" value="Unassembled WGS sequence"/>
</dbReference>
<evidence type="ECO:0000313" key="3">
    <source>
        <dbReference type="Proteomes" id="UP000516437"/>
    </source>
</evidence>
<dbReference type="OrthoDB" id="48651at2759"/>
<feature type="region of interest" description="Disordered" evidence="1">
    <location>
        <begin position="316"/>
        <end position="339"/>
    </location>
</feature>
<name>A0A6A1ULU5_9ROSI</name>
<dbReference type="GO" id="GO:0003729">
    <property type="term" value="F:mRNA binding"/>
    <property type="evidence" value="ECO:0007669"/>
    <property type="project" value="TreeGrafter"/>
</dbReference>
<feature type="compositionally biased region" description="Basic and acidic residues" evidence="1">
    <location>
        <begin position="557"/>
        <end position="606"/>
    </location>
</feature>
<evidence type="ECO:0000256" key="1">
    <source>
        <dbReference type="SAM" id="MobiDB-lite"/>
    </source>
</evidence>
<dbReference type="GO" id="GO:0003743">
    <property type="term" value="F:translation initiation factor activity"/>
    <property type="evidence" value="ECO:0007669"/>
    <property type="project" value="InterPro"/>
</dbReference>
<sequence length="675" mass="74734">MSKKKVSGNTMTLKDFHGGSIPSDLPLPSAPGVIVRPSDRSGYERSNSWGNPIGRPDQRSRPHSSPATRHFDDKTPFLTHTSRIGRNFDEDERKPLDGVSAPRRTISDESIRVPPTHVELKAEYGPIGTLAGQQVLAPSEAVNSYAGKVSEVTYSGLNMQNLGGHSGQGVGGGHPNAWAVRKEATEVNDPVQQPAWSGPSAVSKLAHASALEKVSSGRWQPKHSFHYQPDVEVIMSSESESGFQSKSYGNISYNRVDVAVAGENYDVALVRQAERGMNNEDSNRVGKEFSDYERAGAPVYSELKDRNSTIHTDRTPVARNDVKPGGSELLPPVPSEPIERPKLKLLPRTRPLGSSAEQPVIDQAQGYQLVSDTFHAETVNEMYGNINPAKPSVASTESAKQAVERPKLNLKPRSQLSERLEGNIEKESPTYVLPLQFYFRKEKKGCCDQLALVGYIIDMNFVNSEVGPIFSMVIDHKSFGLSLNALFGGARPRELVLKERGIDDVAINNREVAQQSDRMEHTLPRTERVHGHTIPAHLSEKTENSLPDQRIGKRHERKDQRQDTERIDMQRRNWRNESGRNNRETEKQQQHVERLPSPETWRKPVEQPKPASPDAGGLRYGKAASAVELAQAFSRSGSDPKPTDPLSSPRALPSRTQIPFSRLMGPTPRPQINGY</sequence>
<feature type="region of interest" description="Disordered" evidence="1">
    <location>
        <begin position="1"/>
        <end position="78"/>
    </location>
</feature>
<gene>
    <name evidence="2" type="ORF">CJ030_MR0G004569</name>
</gene>
<keyword evidence="3" id="KW-1185">Reference proteome</keyword>
<dbReference type="AlphaFoldDB" id="A0A6A1ULU5"/>
<feature type="region of interest" description="Disordered" evidence="1">
    <location>
        <begin position="513"/>
        <end position="675"/>
    </location>
</feature>
<reference evidence="2 3" key="1">
    <citation type="journal article" date="2019" name="Plant Biotechnol. J.">
        <title>The red bayberry genome and genetic basis of sex determination.</title>
        <authorList>
            <person name="Jia H.M."/>
            <person name="Jia H.J."/>
            <person name="Cai Q.L."/>
            <person name="Wang Y."/>
            <person name="Zhao H.B."/>
            <person name="Yang W.F."/>
            <person name="Wang G.Y."/>
            <person name="Li Y.H."/>
            <person name="Zhan D.L."/>
            <person name="Shen Y.T."/>
            <person name="Niu Q.F."/>
            <person name="Chang L."/>
            <person name="Qiu J."/>
            <person name="Zhao L."/>
            <person name="Xie H.B."/>
            <person name="Fu W.Y."/>
            <person name="Jin J."/>
            <person name="Li X.W."/>
            <person name="Jiao Y."/>
            <person name="Zhou C.C."/>
            <person name="Tu T."/>
            <person name="Chai C.Y."/>
            <person name="Gao J.L."/>
            <person name="Fan L.J."/>
            <person name="van de Weg E."/>
            <person name="Wang J.Y."/>
            <person name="Gao Z.S."/>
        </authorList>
    </citation>
    <scope>NUCLEOTIDE SEQUENCE [LARGE SCALE GENOMIC DNA]</scope>
    <source>
        <tissue evidence="2">Leaves</tissue>
    </source>
</reference>